<dbReference type="Gene3D" id="3.40.190.10">
    <property type="entry name" value="Periplasmic binding protein-like II"/>
    <property type="match status" value="2"/>
</dbReference>
<sequence>MKKIIRFATIAIVALIWLAGCSQGKAATKDTAKETTVKLGIVGEDTDVWDDVKARLKKENINLEYVKFTDYNQPNAALADGSIDLNSFQHQFFLDNYNKEHGTDLVSIGNTVNAPLGIYSNKIKDVKKVKDGAKVAIPNDVTNGGRALLLLQTAGLIKVDKSKGQTPTVSDITENKKQLDISELDASQTARSLNDVDISVINSGVAVDAGFTPTKDAIFIEPVDDSARPYVNIIVARKKDEKNKTYQKVVDAYQTKDTAKVIEKTSKGSSVPAWDTFGRK</sequence>
<dbReference type="PIRSF" id="PIRSF002854">
    <property type="entry name" value="MetQ"/>
    <property type="match status" value="1"/>
</dbReference>
<accession>A0A2A7SK73</accession>
<dbReference type="GO" id="GO:0016020">
    <property type="term" value="C:membrane"/>
    <property type="evidence" value="ECO:0007669"/>
    <property type="project" value="UniProtKB-SubCell"/>
</dbReference>
<dbReference type="PANTHER" id="PTHR30429:SF3">
    <property type="entry name" value="LIPOPROTEIN"/>
    <property type="match status" value="1"/>
</dbReference>
<dbReference type="EMBL" id="PDEB01000004">
    <property type="protein sequence ID" value="PEH44067.1"/>
    <property type="molecule type" value="Genomic_DNA"/>
</dbReference>
<evidence type="ECO:0000256" key="7">
    <source>
        <dbReference type="PIRSR" id="PIRSR002854-1"/>
    </source>
</evidence>
<evidence type="ECO:0000256" key="5">
    <source>
        <dbReference type="ARBA" id="ARBA00023288"/>
    </source>
</evidence>
<reference evidence="9 11" key="2">
    <citation type="submission" date="2017-09" db="EMBL/GenBank/DDBJ databases">
        <title>FDA dAtabase for Regulatory Grade micrObial Sequences (FDA-ARGOS): Supporting development and validation of Infectious Disease Dx tests.</title>
        <authorList>
            <person name="Minogue T."/>
            <person name="Wolcott M."/>
            <person name="Wasieloski L."/>
            <person name="Aguilar W."/>
            <person name="Moore D."/>
            <person name="Tallon L.J."/>
            <person name="Sadzewicz L."/>
            <person name="Ott S."/>
            <person name="Zhao X."/>
            <person name="Nagaraj S."/>
            <person name="Vavikolanu K."/>
            <person name="Aluvathingal J."/>
            <person name="Nadendla S."/>
            <person name="Sichtig H."/>
        </authorList>
    </citation>
    <scope>NUCLEOTIDE SEQUENCE [LARGE SCALE GENOMIC DNA]</scope>
    <source>
        <strain evidence="9 11">FDAARGOS_396</strain>
    </source>
</reference>
<evidence type="ECO:0000256" key="8">
    <source>
        <dbReference type="SAM" id="SignalP"/>
    </source>
</evidence>
<evidence type="ECO:0000256" key="1">
    <source>
        <dbReference type="ARBA" id="ARBA00004635"/>
    </source>
</evidence>
<dbReference type="GeneID" id="56743333"/>
<comment type="caution">
    <text evidence="10">The sequence shown here is derived from an EMBL/GenBank/DDBJ whole genome shotgun (WGS) entry which is preliminary data.</text>
</comment>
<protein>
    <recommendedName>
        <fullName evidence="6">Lipoprotein</fullName>
    </recommendedName>
</protein>
<organism evidence="10 12">
    <name type="scientific">Enterococcus durans</name>
    <dbReference type="NCBI Taxonomy" id="53345"/>
    <lineage>
        <taxon>Bacteria</taxon>
        <taxon>Bacillati</taxon>
        <taxon>Bacillota</taxon>
        <taxon>Bacilli</taxon>
        <taxon>Lactobacillales</taxon>
        <taxon>Enterococcaceae</taxon>
        <taxon>Enterococcus</taxon>
    </lineage>
</organism>
<comment type="similarity">
    <text evidence="6">Belongs to the nlpA lipoprotein family.</text>
</comment>
<keyword evidence="3" id="KW-0472">Membrane</keyword>
<evidence type="ECO:0000256" key="3">
    <source>
        <dbReference type="ARBA" id="ARBA00023136"/>
    </source>
</evidence>
<name>A0A2A7SK73_9ENTE</name>
<evidence type="ECO:0000256" key="4">
    <source>
        <dbReference type="ARBA" id="ARBA00023139"/>
    </source>
</evidence>
<dbReference type="EMBL" id="LEPB01000002">
    <property type="protein sequence ID" value="RCA11772.1"/>
    <property type="molecule type" value="Genomic_DNA"/>
</dbReference>
<keyword evidence="4" id="KW-0564">Palmitate</keyword>
<evidence type="ECO:0000256" key="6">
    <source>
        <dbReference type="PIRNR" id="PIRNR002854"/>
    </source>
</evidence>
<dbReference type="RefSeq" id="WP_016177017.1">
    <property type="nucleotide sequence ID" value="NZ_CABGIZ010000002.1"/>
</dbReference>
<feature type="lipid moiety-binding region" description="S-diacylglycerol cysteine" evidence="7">
    <location>
        <position position="21"/>
    </location>
</feature>
<evidence type="ECO:0000313" key="12">
    <source>
        <dbReference type="Proteomes" id="UP000252797"/>
    </source>
</evidence>
<evidence type="ECO:0000313" key="10">
    <source>
        <dbReference type="EMBL" id="RCA11772.1"/>
    </source>
</evidence>
<dbReference type="PROSITE" id="PS51257">
    <property type="entry name" value="PROKAR_LIPOPROTEIN"/>
    <property type="match status" value="1"/>
</dbReference>
<keyword evidence="5 6" id="KW-0449">Lipoprotein</keyword>
<gene>
    <name evidence="9" type="ORF">CRM96_03135</name>
    <name evidence="10" type="ORF">EA71_00686</name>
</gene>
<feature type="chain" id="PRO_5011921067" description="Lipoprotein" evidence="8">
    <location>
        <begin position="27"/>
        <end position="280"/>
    </location>
</feature>
<keyword evidence="2 8" id="KW-0732">Signal</keyword>
<feature type="signal peptide" evidence="8">
    <location>
        <begin position="1"/>
        <end position="26"/>
    </location>
</feature>
<evidence type="ECO:0000313" key="9">
    <source>
        <dbReference type="EMBL" id="PEH44067.1"/>
    </source>
</evidence>
<dbReference type="InterPro" id="IPR004872">
    <property type="entry name" value="Lipoprotein_NlpA"/>
</dbReference>
<comment type="subcellular location">
    <subcellularLocation>
        <location evidence="1">Membrane</location>
        <topology evidence="1">Lipid-anchor</topology>
    </subcellularLocation>
</comment>
<reference evidence="10 12" key="1">
    <citation type="submission" date="2015-06" db="EMBL/GenBank/DDBJ databases">
        <title>The Genome Sequence of Enterococcus durans 4EA1.</title>
        <authorList>
            <consortium name="The Broad Institute Genomics Platform"/>
            <consortium name="The Broad Institute Genome Sequencing Center for Infectious Disease"/>
            <person name="Earl A.M."/>
            <person name="Van Tyne D."/>
            <person name="Lebreton F."/>
            <person name="Saavedra J.T."/>
            <person name="Gilmore M.S."/>
            <person name="Manson Mcguire A."/>
            <person name="Clock S."/>
            <person name="Crupain M."/>
            <person name="Rangan U."/>
            <person name="Young S."/>
            <person name="Abouelleil A."/>
            <person name="Cao P."/>
            <person name="Chapman S.B."/>
            <person name="Griggs A."/>
            <person name="Priest M."/>
            <person name="Shea T."/>
            <person name="Wortman J."/>
            <person name="Nusbaum C."/>
            <person name="Birren B."/>
        </authorList>
    </citation>
    <scope>NUCLEOTIDE SEQUENCE [LARGE SCALE GENOMIC DNA]</scope>
    <source>
        <strain evidence="10 12">4EA1</strain>
    </source>
</reference>
<dbReference type="SUPFAM" id="SSF53850">
    <property type="entry name" value="Periplasmic binding protein-like II"/>
    <property type="match status" value="1"/>
</dbReference>
<proteinExistence type="inferred from homology"/>
<dbReference type="Proteomes" id="UP000220669">
    <property type="component" value="Unassembled WGS sequence"/>
</dbReference>
<dbReference type="PANTHER" id="PTHR30429">
    <property type="entry name" value="D-METHIONINE-BINDING LIPOPROTEIN METQ"/>
    <property type="match status" value="1"/>
</dbReference>
<dbReference type="OrthoDB" id="9812878at2"/>
<dbReference type="AlphaFoldDB" id="A0A2A7SK73"/>
<dbReference type="STRING" id="53345.LIU_04650"/>
<evidence type="ECO:0000256" key="2">
    <source>
        <dbReference type="ARBA" id="ARBA00022729"/>
    </source>
</evidence>
<dbReference type="Pfam" id="PF03180">
    <property type="entry name" value="Lipoprotein_9"/>
    <property type="match status" value="1"/>
</dbReference>
<dbReference type="Proteomes" id="UP000252797">
    <property type="component" value="Unassembled WGS sequence"/>
</dbReference>
<evidence type="ECO:0000313" key="11">
    <source>
        <dbReference type="Proteomes" id="UP000220669"/>
    </source>
</evidence>